<proteinExistence type="predicted"/>
<accession>A0A0F9S6L7</accession>
<evidence type="ECO:0000313" key="1">
    <source>
        <dbReference type="EMBL" id="KKN57857.1"/>
    </source>
</evidence>
<name>A0A0F9S6L7_9ZZZZ</name>
<gene>
    <name evidence="1" type="ORF">LCGC14_0557900</name>
</gene>
<protein>
    <submittedName>
        <fullName evidence="1">Uncharacterized protein</fullName>
    </submittedName>
</protein>
<comment type="caution">
    <text evidence="1">The sequence shown here is derived from an EMBL/GenBank/DDBJ whole genome shotgun (WGS) entry which is preliminary data.</text>
</comment>
<reference evidence="1" key="1">
    <citation type="journal article" date="2015" name="Nature">
        <title>Complex archaea that bridge the gap between prokaryotes and eukaryotes.</title>
        <authorList>
            <person name="Spang A."/>
            <person name="Saw J.H."/>
            <person name="Jorgensen S.L."/>
            <person name="Zaremba-Niedzwiedzka K."/>
            <person name="Martijn J."/>
            <person name="Lind A.E."/>
            <person name="van Eijk R."/>
            <person name="Schleper C."/>
            <person name="Guy L."/>
            <person name="Ettema T.J."/>
        </authorList>
    </citation>
    <scope>NUCLEOTIDE SEQUENCE</scope>
</reference>
<organism evidence="1">
    <name type="scientific">marine sediment metagenome</name>
    <dbReference type="NCBI Taxonomy" id="412755"/>
    <lineage>
        <taxon>unclassified sequences</taxon>
        <taxon>metagenomes</taxon>
        <taxon>ecological metagenomes</taxon>
    </lineage>
</organism>
<sequence length="438" mass="44810">MTKKAARLFGYWLGLRKWAALTPTAPVAVRSARPTPGGTSYSRLAALSAIPAAAGGVVAAAPATVAKGSKAVLQTLAPGRSLASPVAPGMFQAARETALTGGRSLAKQLGRFGTQIVGARIKTPGSMAAKSLTSVPNDLLGMRTYVRSAADVEKLLGNLRRAGVNVGNVAGKLRPGYHGLNIKGTYQGTPMEMQALPGKVSDIAQRMQHSLGYKVQTEAPYATRLDKLIGNRVVPRVLQRSSWSPRATAAMRRAGHLPQRAGGAARQVATAGRSVVRATKPVGRGLSSARQVLGSVGQKARELGRQAGQVGRYAAAAPAAAATGVTMAFAAPTAGTALAAAPLATAGLVAGAGAAGYGVGRGISYLTGQDRPESWSAGKLAPVWGRQGAVGPEAFGSASGQRPAMMDQIQAARRKAGQPALSLRELAARVTPGSRARR</sequence>
<dbReference type="EMBL" id="LAZR01000785">
    <property type="protein sequence ID" value="KKN57857.1"/>
    <property type="molecule type" value="Genomic_DNA"/>
</dbReference>
<dbReference type="AlphaFoldDB" id="A0A0F9S6L7"/>